<protein>
    <submittedName>
        <fullName evidence="3">ABC transporter substrate-binding protein</fullName>
    </submittedName>
</protein>
<feature type="chain" id="PRO_5002060281" evidence="1">
    <location>
        <begin position="25"/>
        <end position="337"/>
    </location>
</feature>
<dbReference type="Pfam" id="PF09084">
    <property type="entry name" value="NMT1"/>
    <property type="match status" value="1"/>
</dbReference>
<dbReference type="STRING" id="370622.LA66_13250"/>
<dbReference type="PANTHER" id="PTHR31528">
    <property type="entry name" value="4-AMINO-5-HYDROXYMETHYL-2-METHYLPYRIMIDINE PHOSPHATE SYNTHASE THI11-RELATED"/>
    <property type="match status" value="1"/>
</dbReference>
<dbReference type="Gene3D" id="3.40.190.10">
    <property type="entry name" value="Periplasmic binding protein-like II"/>
    <property type="match status" value="2"/>
</dbReference>
<feature type="signal peptide" evidence="1">
    <location>
        <begin position="1"/>
        <end position="24"/>
    </location>
</feature>
<evidence type="ECO:0000256" key="1">
    <source>
        <dbReference type="SAM" id="SignalP"/>
    </source>
</evidence>
<name>A0A0B1Q674_9HYPH</name>
<reference evidence="3 4" key="1">
    <citation type="submission" date="2014-09" db="EMBL/GenBank/DDBJ databases">
        <title>Isolation and characterization of Aurantimonas altamirensis ON-56566 from clinical sample following a dog bite.</title>
        <authorList>
            <person name="Eshaghi A."/>
            <person name="Li A."/>
            <person name="Shahinas D."/>
            <person name="Bahn P."/>
            <person name="Kus J.V."/>
            <person name="Patel S.N."/>
        </authorList>
    </citation>
    <scope>NUCLEOTIDE SEQUENCE [LARGE SCALE GENOMIC DNA]</scope>
    <source>
        <strain evidence="3 4">ON-56566</strain>
    </source>
</reference>
<gene>
    <name evidence="3" type="ORF">LA66_13250</name>
</gene>
<proteinExistence type="predicted"/>
<keyword evidence="1" id="KW-0732">Signal</keyword>
<dbReference type="InterPro" id="IPR015168">
    <property type="entry name" value="SsuA/THI5"/>
</dbReference>
<dbReference type="SUPFAM" id="SSF53850">
    <property type="entry name" value="Periplasmic binding protein-like II"/>
    <property type="match status" value="1"/>
</dbReference>
<dbReference type="OrthoDB" id="6522570at2"/>
<dbReference type="PANTHER" id="PTHR31528:SF15">
    <property type="entry name" value="RIBOFLAVIN-BINDING PROTEIN RIBY"/>
    <property type="match status" value="1"/>
</dbReference>
<dbReference type="Proteomes" id="UP000030826">
    <property type="component" value="Unassembled WGS sequence"/>
</dbReference>
<dbReference type="GO" id="GO:0009228">
    <property type="term" value="P:thiamine biosynthetic process"/>
    <property type="evidence" value="ECO:0007669"/>
    <property type="project" value="InterPro"/>
</dbReference>
<accession>A0A0B1Q674</accession>
<dbReference type="EMBL" id="JRFJ01000003">
    <property type="protein sequence ID" value="KHJ54412.1"/>
    <property type="molecule type" value="Genomic_DNA"/>
</dbReference>
<comment type="caution">
    <text evidence="3">The sequence shown here is derived from an EMBL/GenBank/DDBJ whole genome shotgun (WGS) entry which is preliminary data.</text>
</comment>
<feature type="domain" description="SsuA/THI5-like" evidence="2">
    <location>
        <begin position="44"/>
        <end position="245"/>
    </location>
</feature>
<dbReference type="InterPro" id="IPR027939">
    <property type="entry name" value="NMT1/THI5"/>
</dbReference>
<sequence length="337" mass="36168">MISRRCLLATGTLLAALAFPVAGQAETTRLTVVFPSPGGLGYYAFYNAIQEGYFAQEGIEVQAQSVNGSAQVIQALLAGQAQIGHPGVAPVLNAREGGEDIVYIYNTFTSSQFNIVVEGDAPYASVEELRGKVIGVGTADGAEVAFARSIFDAQGMKEGEDFRFLTVGEGGMAVAAFMQDSIDAYVSDTAGVATLRLRGVDLKMLTPPEFKAYFGNGYAVTRAFLESNPETIEGFGRALVKGSRFGFAPENREKTLQNALVGNPQQLDDPDFAAALMDTYLDLTAPQDEAQGFGYQRPEAWVRWHDTLVASGDLDKPVDNLEAAYTNAFVPAWNADR</sequence>
<organism evidence="3 4">
    <name type="scientific">Aureimonas altamirensis</name>
    <dbReference type="NCBI Taxonomy" id="370622"/>
    <lineage>
        <taxon>Bacteria</taxon>
        <taxon>Pseudomonadati</taxon>
        <taxon>Pseudomonadota</taxon>
        <taxon>Alphaproteobacteria</taxon>
        <taxon>Hyphomicrobiales</taxon>
        <taxon>Aurantimonadaceae</taxon>
        <taxon>Aureimonas</taxon>
    </lineage>
</organism>
<evidence type="ECO:0000313" key="4">
    <source>
        <dbReference type="Proteomes" id="UP000030826"/>
    </source>
</evidence>
<evidence type="ECO:0000259" key="2">
    <source>
        <dbReference type="Pfam" id="PF09084"/>
    </source>
</evidence>
<evidence type="ECO:0000313" key="3">
    <source>
        <dbReference type="EMBL" id="KHJ54412.1"/>
    </source>
</evidence>
<dbReference type="AlphaFoldDB" id="A0A0B1Q674"/>
<dbReference type="RefSeq" id="WP_039193896.1">
    <property type="nucleotide sequence ID" value="NZ_JRFJ01000003.1"/>
</dbReference>